<feature type="region of interest" description="Disordered" evidence="1">
    <location>
        <begin position="524"/>
        <end position="561"/>
    </location>
</feature>
<evidence type="ECO:0000313" key="4">
    <source>
        <dbReference type="Proteomes" id="UP001642464"/>
    </source>
</evidence>
<feature type="region of interest" description="Disordered" evidence="1">
    <location>
        <begin position="1083"/>
        <end position="1151"/>
    </location>
</feature>
<sequence length="1470" mass="164167">MSQPQLSVPLTVVDQVLSTLQDMDVEESGFAELHPLPGSQAAPSSVDTNVTNAPSTPEPNLCHHERTTTRGTNGYYRIVTCLDCNRVIQREKKTGVSAFNPSAEGHIKEPAFCRHHRVTWRGSNGINWRNTCLDCGKVTKGRWDDKTFPGTGVRPPLPADRDFLLGAIGQPVTENKQYDMNTIQEIVRSAVIVAAIRAKENNGTLGLEELHRIIDATAVNINLFHPQTEASAPQMAEPPRTPPRASRSDSMRSPMARSPPISSTTPERDQLNIWGQKLITFGKYKGQPYWYAWQDQEYVRWCLSQVGPGGGLKDLVTYLKEKLRIENVPLGYLDFESGYMAFETDPSDENPASENWMIAILDSGCNRTCHGDRWMQRYMKATNQDISDYPVRQETCSIRGISGNVSTQGIRRLEVCFELKDAHGSFAVGTLDSTELSNSDAPLLLSIRDQRRLQLQLDLTGDTSTVYSKLFGGHIKVTEVNGLLGLHLLPSQVALLADRENDDTIHEKTDLPAEAFETPETFDLANEDTGSLPPTTEPSPSSRSSSTASPSSSASTSSLEVHLDMEKENVKTLTKGQKKQLKDDIYELEQKDTCMCKSQSLKERITAERESWHPFLQWLRKIIRQRLQRGRKILVENPWTSALWDTYSMRFYTEDIQERNAELDMGLLDSLIDEKDLAPRQDLRPHRLSPEEMHRQELMEEQPPPTESAEMAREQDRRARWLKIPRPTRLALRRLHNMTGHSPVSGMMQLLRTACASPSIIEACKHLACESCRKHMKIEKPNVTKIPGKPTFNHEVSLDCFEVRDGANNRHTVLSAVDLGTLYHQAWWVAGGGVPKSSICAEAFLNGWIMAYGPPHSVVCDRGMHNQGRMKDLLRIHGIMLRYTGVEAPFQLGRGERQGGLFKELLYAAMEERQVIGVNQVKTLIGETCVVKNMKLNHHGFTPYQWVLGKLPVDVTSLTTEESEGRYLGIHDNVLEPEEEFGIQLQVRQAAKAAFTKVDASRRIRAALLRKSTPLRGPYQQGDLVCFHRRGRWHGPGRIIGRDGRAAVWIIHGGIPLVAPESSLRPASASEVYAKQLMELRPSRKRAREAMTDARPDHNPFADDYQLGSLHDDGEHQPGYVEIPSSAGPAPDGDDGNEEYTPTHGPPDAAELPTVMEEAPEAEMLEPPQPAIYIEPQRRKQLSAPAKPSEISQLRSVVGSLSWLGRICRPDICFRVNQLQAVQQRAQVRHLIEANKLLNFAMQDRDKGIFYARKAMKLEDAIIVSVTDASFGQSIEDVNGNPSGHRSQSGRVLLLTDAEFEKTGNGVVYPLEWHSNTIKRVCRSTLQAETMSLQLGSEEAEHLRHVMFAVKNLSEGCPKKDVTLAADATKCLWLTDCRSLSDHLCTAGGGEVADKRLAIDLTGLRQEVWRDQGEAIGNPTYAEGIPEHGPTKVKWIATATMVADGLTKAMKAPQLDEMMMTGRLTVVFTP</sequence>
<dbReference type="Gene3D" id="3.30.420.10">
    <property type="entry name" value="Ribonuclease H-like superfamily/Ribonuclease H"/>
    <property type="match status" value="1"/>
</dbReference>
<accession>A0ABP0MP75</accession>
<keyword evidence="4" id="KW-1185">Reference proteome</keyword>
<gene>
    <name evidence="3" type="ORF">SCF082_LOCUS28726</name>
</gene>
<evidence type="ECO:0000259" key="2">
    <source>
        <dbReference type="PROSITE" id="PS50994"/>
    </source>
</evidence>
<feature type="compositionally biased region" description="Low complexity" evidence="1">
    <location>
        <begin position="531"/>
        <end position="560"/>
    </location>
</feature>
<feature type="compositionally biased region" description="Basic and acidic residues" evidence="1">
    <location>
        <begin position="682"/>
        <end position="698"/>
    </location>
</feature>
<comment type="caution">
    <text evidence="3">The sequence shown here is derived from an EMBL/GenBank/DDBJ whole genome shotgun (WGS) entry which is preliminary data.</text>
</comment>
<feature type="compositionally biased region" description="Basic and acidic residues" evidence="1">
    <location>
        <begin position="1088"/>
        <end position="1101"/>
    </location>
</feature>
<feature type="region of interest" description="Disordered" evidence="1">
    <location>
        <begin position="34"/>
        <end position="66"/>
    </location>
</feature>
<feature type="region of interest" description="Disordered" evidence="1">
    <location>
        <begin position="682"/>
        <end position="714"/>
    </location>
</feature>
<evidence type="ECO:0000313" key="3">
    <source>
        <dbReference type="EMBL" id="CAK9052534.1"/>
    </source>
</evidence>
<dbReference type="EMBL" id="CAXAMM010022780">
    <property type="protein sequence ID" value="CAK9052534.1"/>
    <property type="molecule type" value="Genomic_DNA"/>
</dbReference>
<dbReference type="PROSITE" id="PS50994">
    <property type="entry name" value="INTEGRASE"/>
    <property type="match status" value="1"/>
</dbReference>
<evidence type="ECO:0000256" key="1">
    <source>
        <dbReference type="SAM" id="MobiDB-lite"/>
    </source>
</evidence>
<protein>
    <submittedName>
        <fullName evidence="3">Integrase catalytic domain-containing protein</fullName>
    </submittedName>
</protein>
<organism evidence="3 4">
    <name type="scientific">Durusdinium trenchii</name>
    <dbReference type="NCBI Taxonomy" id="1381693"/>
    <lineage>
        <taxon>Eukaryota</taxon>
        <taxon>Sar</taxon>
        <taxon>Alveolata</taxon>
        <taxon>Dinophyceae</taxon>
        <taxon>Suessiales</taxon>
        <taxon>Symbiodiniaceae</taxon>
        <taxon>Durusdinium</taxon>
    </lineage>
</organism>
<feature type="compositionally biased region" description="Polar residues" evidence="1">
    <location>
        <begin position="41"/>
        <end position="55"/>
    </location>
</feature>
<dbReference type="SUPFAM" id="SSF53098">
    <property type="entry name" value="Ribonuclease H-like"/>
    <property type="match status" value="1"/>
</dbReference>
<feature type="domain" description="Integrase catalytic" evidence="2">
    <location>
        <begin position="786"/>
        <end position="960"/>
    </location>
</feature>
<name>A0ABP0MP75_9DINO</name>
<dbReference type="InterPro" id="IPR036397">
    <property type="entry name" value="RNaseH_sf"/>
</dbReference>
<feature type="region of interest" description="Disordered" evidence="1">
    <location>
        <begin position="228"/>
        <end position="267"/>
    </location>
</feature>
<dbReference type="Proteomes" id="UP001642464">
    <property type="component" value="Unassembled WGS sequence"/>
</dbReference>
<proteinExistence type="predicted"/>
<reference evidence="3 4" key="1">
    <citation type="submission" date="2024-02" db="EMBL/GenBank/DDBJ databases">
        <authorList>
            <person name="Chen Y."/>
            <person name="Shah S."/>
            <person name="Dougan E. K."/>
            <person name="Thang M."/>
            <person name="Chan C."/>
        </authorList>
    </citation>
    <scope>NUCLEOTIDE SEQUENCE [LARGE SCALE GENOMIC DNA]</scope>
</reference>
<dbReference type="InterPro" id="IPR012337">
    <property type="entry name" value="RNaseH-like_sf"/>
</dbReference>
<dbReference type="InterPro" id="IPR001584">
    <property type="entry name" value="Integrase_cat-core"/>
</dbReference>